<dbReference type="NCBIfam" id="TIGR01550">
    <property type="entry name" value="DOC_P1"/>
    <property type="match status" value="1"/>
</dbReference>
<evidence type="ECO:0000313" key="2">
    <source>
        <dbReference type="EMBL" id="SDR07683.1"/>
    </source>
</evidence>
<name>A0A1H1G3F0_9BURK</name>
<proteinExistence type="predicted"/>
<dbReference type="AlphaFoldDB" id="A0A1H1G3F0"/>
<accession>A0A1H1G3F0</accession>
<dbReference type="Gene3D" id="1.20.120.1870">
    <property type="entry name" value="Fic/DOC protein, Fido domain"/>
    <property type="match status" value="1"/>
</dbReference>
<dbReference type="Proteomes" id="UP000199365">
    <property type="component" value="Unassembled WGS sequence"/>
</dbReference>
<dbReference type="InterPro" id="IPR006440">
    <property type="entry name" value="Doc"/>
</dbReference>
<sequence>MILDAGMVVIVHDFILSREPGLVGTTNRGTLEGALGRIENRIHYGGLEDVFEIAGLYAEAIARGHAFSDANKRTALVSALTYLLIEGYAVRRTQALEEIMVDVAEGRLDYQDLANIFSSLASPIELPESLRHRPE</sequence>
<dbReference type="STRING" id="157910.SAMN05445850_2696"/>
<dbReference type="SUPFAM" id="SSF140931">
    <property type="entry name" value="Fic-like"/>
    <property type="match status" value="1"/>
</dbReference>
<dbReference type="PANTHER" id="PTHR39426">
    <property type="entry name" value="HOMOLOGY TO DEATH-ON-CURING PROTEIN OF PHAGE P1"/>
    <property type="match status" value="1"/>
</dbReference>
<dbReference type="InterPro" id="IPR053737">
    <property type="entry name" value="Type_II_TA_Toxin"/>
</dbReference>
<evidence type="ECO:0000259" key="1">
    <source>
        <dbReference type="PROSITE" id="PS51459"/>
    </source>
</evidence>
<feature type="domain" description="Fido" evidence="1">
    <location>
        <begin position="3"/>
        <end position="119"/>
    </location>
</feature>
<dbReference type="EMBL" id="FNKX01000001">
    <property type="protein sequence ID" value="SDR07683.1"/>
    <property type="molecule type" value="Genomic_DNA"/>
</dbReference>
<dbReference type="InterPro" id="IPR036597">
    <property type="entry name" value="Fido-like_dom_sf"/>
</dbReference>
<evidence type="ECO:0000313" key="3">
    <source>
        <dbReference type="Proteomes" id="UP000199365"/>
    </source>
</evidence>
<gene>
    <name evidence="2" type="ORF">SAMN05445850_2696</name>
</gene>
<dbReference type="PROSITE" id="PS51459">
    <property type="entry name" value="FIDO"/>
    <property type="match status" value="1"/>
</dbReference>
<dbReference type="GO" id="GO:0016301">
    <property type="term" value="F:kinase activity"/>
    <property type="evidence" value="ECO:0007669"/>
    <property type="project" value="InterPro"/>
</dbReference>
<dbReference type="PANTHER" id="PTHR39426:SF1">
    <property type="entry name" value="HOMOLOGY TO DEATH-ON-CURING PROTEIN OF PHAGE P1"/>
    <property type="match status" value="1"/>
</dbReference>
<dbReference type="RefSeq" id="WP_208524329.1">
    <property type="nucleotide sequence ID" value="NZ_FNKX01000001.1"/>
</dbReference>
<dbReference type="Pfam" id="PF02661">
    <property type="entry name" value="Fic"/>
    <property type="match status" value="1"/>
</dbReference>
<dbReference type="PIRSF" id="PIRSF018297">
    <property type="entry name" value="Doc"/>
    <property type="match status" value="1"/>
</dbReference>
<organism evidence="2 3">
    <name type="scientific">Paraburkholderia tuberum</name>
    <dbReference type="NCBI Taxonomy" id="157910"/>
    <lineage>
        <taxon>Bacteria</taxon>
        <taxon>Pseudomonadati</taxon>
        <taxon>Pseudomonadota</taxon>
        <taxon>Betaproteobacteria</taxon>
        <taxon>Burkholderiales</taxon>
        <taxon>Burkholderiaceae</taxon>
        <taxon>Paraburkholderia</taxon>
    </lineage>
</organism>
<protein>
    <submittedName>
        <fullName evidence="2">Death on curing protein</fullName>
    </submittedName>
</protein>
<dbReference type="InterPro" id="IPR003812">
    <property type="entry name" value="Fido"/>
</dbReference>
<reference evidence="3" key="1">
    <citation type="submission" date="2016-10" db="EMBL/GenBank/DDBJ databases">
        <authorList>
            <person name="Varghese N."/>
            <person name="Submissions S."/>
        </authorList>
    </citation>
    <scope>NUCLEOTIDE SEQUENCE [LARGE SCALE GENOMIC DNA]</scope>
    <source>
        <strain evidence="3">DUS833</strain>
    </source>
</reference>
<keyword evidence="3" id="KW-1185">Reference proteome</keyword>